<dbReference type="SUPFAM" id="SSF103515">
    <property type="entry name" value="Autotransporter"/>
    <property type="match status" value="1"/>
</dbReference>
<keyword evidence="2" id="KW-0732">Signal</keyword>
<dbReference type="PROSITE" id="PS51257">
    <property type="entry name" value="PROKAR_LIPOPROTEIN"/>
    <property type="match status" value="1"/>
</dbReference>
<feature type="region of interest" description="Disordered" evidence="1">
    <location>
        <begin position="144"/>
        <end position="171"/>
    </location>
</feature>
<dbReference type="eggNOG" id="COG3210">
    <property type="taxonomic scope" value="Bacteria"/>
</dbReference>
<dbReference type="Proteomes" id="UP000001027">
    <property type="component" value="Chromosome"/>
</dbReference>
<feature type="chain" id="PRO_5002614686" evidence="2">
    <location>
        <begin position="38"/>
        <end position="1025"/>
    </location>
</feature>
<feature type="compositionally biased region" description="Gly residues" evidence="1">
    <location>
        <begin position="49"/>
        <end position="72"/>
    </location>
</feature>
<feature type="region of interest" description="Disordered" evidence="1">
    <location>
        <begin position="49"/>
        <end position="107"/>
    </location>
</feature>
<feature type="compositionally biased region" description="Gly residues" evidence="1">
    <location>
        <begin position="162"/>
        <end position="171"/>
    </location>
</feature>
<evidence type="ECO:0000259" key="3">
    <source>
        <dbReference type="PROSITE" id="PS51208"/>
    </source>
</evidence>
<dbReference type="InterPro" id="IPR011050">
    <property type="entry name" value="Pectin_lyase_fold/virulence"/>
</dbReference>
<reference evidence="4 5" key="1">
    <citation type="journal article" date="2003" name="Nat. Genet.">
        <title>Comparative analysis of the genome sequences of Bordetella pertussis, Bordetella parapertussis and Bordetella bronchiseptica.</title>
        <authorList>
            <person name="Parkhill J."/>
            <person name="Sebaihia M."/>
            <person name="Preston A."/>
            <person name="Murphy L.D."/>
            <person name="Thomson N.R."/>
            <person name="Harris D.E."/>
            <person name="Holden M.T.G."/>
            <person name="Churcher C.M."/>
            <person name="Bentley S.D."/>
            <person name="Mungall K.L."/>
            <person name="Cerdeno-Tarraga A.-M."/>
            <person name="Temple L."/>
            <person name="James K.D."/>
            <person name="Harris B."/>
            <person name="Quail M.A."/>
            <person name="Achtman M."/>
            <person name="Atkin R."/>
            <person name="Baker S."/>
            <person name="Basham D."/>
            <person name="Bason N."/>
            <person name="Cherevach I."/>
            <person name="Chillingworth T."/>
            <person name="Collins M."/>
            <person name="Cronin A."/>
            <person name="Davis P."/>
            <person name="Doggett J."/>
            <person name="Feltwell T."/>
            <person name="Goble A."/>
            <person name="Hamlin N."/>
            <person name="Hauser H."/>
            <person name="Holroyd S."/>
            <person name="Jagels K."/>
            <person name="Leather S."/>
            <person name="Moule S."/>
            <person name="Norberczak H."/>
            <person name="O'Neil S."/>
            <person name="Ormond D."/>
            <person name="Price C."/>
            <person name="Rabbinowitsch E."/>
            <person name="Rutter S."/>
            <person name="Sanders M."/>
            <person name="Saunders D."/>
            <person name="Seeger K."/>
            <person name="Sharp S."/>
            <person name="Simmonds M."/>
            <person name="Skelton J."/>
            <person name="Squares R."/>
            <person name="Squares S."/>
            <person name="Stevens K."/>
            <person name="Unwin L."/>
            <person name="Whitehead S."/>
            <person name="Barrell B.G."/>
            <person name="Maskell D.J."/>
        </authorList>
    </citation>
    <scope>NUCLEOTIDE SEQUENCE [LARGE SCALE GENOMIC DNA]</scope>
    <source>
        <strain evidence="4 5">ATCC BAA-588 / NCTC 13252 / RB50</strain>
    </source>
</reference>
<feature type="region of interest" description="Disordered" evidence="1">
    <location>
        <begin position="231"/>
        <end position="253"/>
    </location>
</feature>
<protein>
    <submittedName>
        <fullName evidence="4">Autotransporter</fullName>
    </submittedName>
</protein>
<dbReference type="KEGG" id="bbr:BB2741"/>
<sequence length="1025" mass="98496">MKPIFRIEHPFGSLPARAARGGLLLAGALACCAAAHAELLGVDGGGPSGGAGASGPGLAGQPGSGPAPGLGGDRTTPVPGGNGGAGGGAGAAGGSGESTHYGGGGGGSDSGGGGGALVYEMAGGAAGGNGGGVAQALSVGADLQSSRGGAGDDGGAPSYGTEPGGGGGGGGSGAAVLAGGGYRALGAAIVGGRGGAGGAGFESGGGGGGGHGIRVDAADVRIDLFATQVAGGQGGDGGAGSGGSGGGGDGGHGLAGAANDLRLRVGADSSLRGGDGGATWPVTHRAGAGGAGGAGLFVSASRWQVETAGLIQGGNGARGEASRELDGGDGGAGGAGIALAGDTGRLVNRGEIRGGSGATGGTSERAAPGAAGAGGAGVRIAGNGNRLVNAGRIAGGLSADGQQADAVRIDGAGNTFELRAGSVLQGNAVATGGANVLALGGAQPGVFDVSALVAGAPAAWSGVARYGGFTAYEKTGTGSWRLTGGNAAALSWTVRAGRLAVDAEMAGSAMTVAAGGTLGGTGTVGDTTVRAGGALAPGNSIGTLRVAGDLVFEPGSRFEVEADPAGTASDRVTVSGTADIRGGTVLHVGPEGGFEARQRYVILTAGRRLGQFDAVGSGYAYLAPALSYDATSVALTLQRRGAAGSGELAFADLADTANQRATARAAETLPAAHPVYRAIETLPEGAPPAAFDALSGEVHASTRSALLTGARQAQQVNLGRLRDHLGLAWQAGAPMAASGSAPGAAALPGALSPAWAEVVGAWQRLDGDGNAAQVRQHVGGLFVGADTALANGWRVGGSLGFTDGRIEVDARASQTDVASYTAALYGGRAWDTGAGRLNLLAGAAYTWHDIASERRVDVGDLRQELTADYGASTTQLFTELSYAMPLGMTAELEPFAGLAWNQLRVRGFTETGGSAALSGASSRDDMATTTLGARVAVPLGAGATLRAMAGWRHAFGDRTPQSTLAFGQGSAFEVAGAPIARDAALLGVGAGIEVAHNAFLDVAYAGEFGGGNRQHTANAVLRWRF</sequence>
<feature type="compositionally biased region" description="Gly residues" evidence="1">
    <location>
        <begin position="80"/>
        <end position="107"/>
    </location>
</feature>
<dbReference type="Pfam" id="PF03797">
    <property type="entry name" value="Autotransporter"/>
    <property type="match status" value="1"/>
</dbReference>
<feature type="region of interest" description="Disordered" evidence="1">
    <location>
        <begin position="348"/>
        <end position="375"/>
    </location>
</feature>
<evidence type="ECO:0000256" key="1">
    <source>
        <dbReference type="SAM" id="MobiDB-lite"/>
    </source>
</evidence>
<gene>
    <name evidence="4" type="primary">sphB2</name>
    <name evidence="4" type="ordered locus">BB2741</name>
</gene>
<name>A0A0H3LMZ1_BORBR</name>
<feature type="signal peptide" evidence="2">
    <location>
        <begin position="1"/>
        <end position="37"/>
    </location>
</feature>
<dbReference type="HOGENOM" id="CLU_005887_4_1_4"/>
<dbReference type="InterPro" id="IPR005546">
    <property type="entry name" value="Autotransporte_beta"/>
</dbReference>
<dbReference type="InterPro" id="IPR006315">
    <property type="entry name" value="OM_autotransptr_brl_dom"/>
</dbReference>
<dbReference type="SMART" id="SM00869">
    <property type="entry name" value="Autotransporter"/>
    <property type="match status" value="1"/>
</dbReference>
<dbReference type="RefSeq" id="WP_010926623.1">
    <property type="nucleotide sequence ID" value="NC_002927.3"/>
</dbReference>
<dbReference type="SUPFAM" id="SSF51126">
    <property type="entry name" value="Pectin lyase-like"/>
    <property type="match status" value="1"/>
</dbReference>
<dbReference type="Gene3D" id="2.40.128.130">
    <property type="entry name" value="Autotransporter beta-domain"/>
    <property type="match status" value="1"/>
</dbReference>
<dbReference type="InterPro" id="IPR036709">
    <property type="entry name" value="Autotransporte_beta_dom_sf"/>
</dbReference>
<dbReference type="AlphaFoldDB" id="A0A0H3LMZ1"/>
<evidence type="ECO:0000313" key="5">
    <source>
        <dbReference type="Proteomes" id="UP000001027"/>
    </source>
</evidence>
<evidence type="ECO:0000256" key="2">
    <source>
        <dbReference type="SAM" id="SignalP"/>
    </source>
</evidence>
<dbReference type="PROSITE" id="PS51208">
    <property type="entry name" value="AUTOTRANSPORTER"/>
    <property type="match status" value="1"/>
</dbReference>
<dbReference type="EMBL" id="BX640445">
    <property type="protein sequence ID" value="CAE33233.1"/>
    <property type="molecule type" value="Genomic_DNA"/>
</dbReference>
<organism evidence="4 5">
    <name type="scientific">Bordetella bronchiseptica (strain ATCC BAA-588 / NCTC 13252 / RB50)</name>
    <name type="common">Alcaligenes bronchisepticus</name>
    <dbReference type="NCBI Taxonomy" id="257310"/>
    <lineage>
        <taxon>Bacteria</taxon>
        <taxon>Pseudomonadati</taxon>
        <taxon>Pseudomonadota</taxon>
        <taxon>Betaproteobacteria</taxon>
        <taxon>Burkholderiales</taxon>
        <taxon>Alcaligenaceae</taxon>
        <taxon>Bordetella</taxon>
    </lineage>
</organism>
<proteinExistence type="predicted"/>
<dbReference type="NCBIfam" id="TIGR01414">
    <property type="entry name" value="autotrans_barl"/>
    <property type="match status" value="1"/>
</dbReference>
<dbReference type="GO" id="GO:0019867">
    <property type="term" value="C:outer membrane"/>
    <property type="evidence" value="ECO:0007669"/>
    <property type="project" value="InterPro"/>
</dbReference>
<evidence type="ECO:0000313" key="4">
    <source>
        <dbReference type="EMBL" id="CAE33233.1"/>
    </source>
</evidence>
<feature type="domain" description="Autotransporter" evidence="3">
    <location>
        <begin position="747"/>
        <end position="1025"/>
    </location>
</feature>
<dbReference type="eggNOG" id="COG4625">
    <property type="taxonomic scope" value="Bacteria"/>
</dbReference>
<accession>A0A0H3LMZ1</accession>